<keyword evidence="7 10" id="KW-1133">Transmembrane helix</keyword>
<dbReference type="SUPFAM" id="SSF90123">
    <property type="entry name" value="ABC transporter transmembrane region"/>
    <property type="match status" value="1"/>
</dbReference>
<comment type="caution">
    <text evidence="13">The sequence shown here is derived from an EMBL/GenBank/DDBJ whole genome shotgun (WGS) entry which is preliminary data.</text>
</comment>
<keyword evidence="14" id="KW-1185">Reference proteome</keyword>
<dbReference type="SMART" id="SM00382">
    <property type="entry name" value="AAA"/>
    <property type="match status" value="1"/>
</dbReference>
<evidence type="ECO:0000256" key="10">
    <source>
        <dbReference type="SAM" id="Phobius"/>
    </source>
</evidence>
<feature type="transmembrane region" description="Helical" evidence="10">
    <location>
        <begin position="280"/>
        <end position="304"/>
    </location>
</feature>
<feature type="transmembrane region" description="Helical" evidence="10">
    <location>
        <begin position="165"/>
        <end position="183"/>
    </location>
</feature>
<dbReference type="GO" id="GO:0005524">
    <property type="term" value="F:ATP binding"/>
    <property type="evidence" value="ECO:0007669"/>
    <property type="project" value="UniProtKB-KW"/>
</dbReference>
<dbReference type="InterPro" id="IPR011527">
    <property type="entry name" value="ABC1_TM_dom"/>
</dbReference>
<dbReference type="InterPro" id="IPR027417">
    <property type="entry name" value="P-loop_NTPase"/>
</dbReference>
<evidence type="ECO:0000313" key="14">
    <source>
        <dbReference type="Proteomes" id="UP000545286"/>
    </source>
</evidence>
<dbReference type="InterPro" id="IPR017871">
    <property type="entry name" value="ABC_transporter-like_CS"/>
</dbReference>
<dbReference type="SUPFAM" id="SSF52540">
    <property type="entry name" value="P-loop containing nucleoside triphosphate hydrolases"/>
    <property type="match status" value="1"/>
</dbReference>
<feature type="domain" description="ABC transmembrane type-1" evidence="12">
    <location>
        <begin position="27"/>
        <end position="306"/>
    </location>
</feature>
<feature type="domain" description="ABC transporter" evidence="11">
    <location>
        <begin position="342"/>
        <end position="583"/>
    </location>
</feature>
<dbReference type="InterPro" id="IPR003593">
    <property type="entry name" value="AAA+_ATPase"/>
</dbReference>
<dbReference type="FunFam" id="3.40.50.300:FF:000299">
    <property type="entry name" value="ABC transporter ATP-binding protein/permease"/>
    <property type="match status" value="1"/>
</dbReference>
<evidence type="ECO:0000256" key="5">
    <source>
        <dbReference type="ARBA" id="ARBA00022741"/>
    </source>
</evidence>
<dbReference type="RefSeq" id="WP_068480664.1">
    <property type="nucleotide sequence ID" value="NZ_CZJS01000106.1"/>
</dbReference>
<keyword evidence="3" id="KW-1003">Cell membrane</keyword>
<evidence type="ECO:0000256" key="7">
    <source>
        <dbReference type="ARBA" id="ARBA00022989"/>
    </source>
</evidence>
<evidence type="ECO:0000256" key="6">
    <source>
        <dbReference type="ARBA" id="ARBA00022840"/>
    </source>
</evidence>
<dbReference type="GO" id="GO:0016887">
    <property type="term" value="F:ATP hydrolysis activity"/>
    <property type="evidence" value="ECO:0007669"/>
    <property type="project" value="InterPro"/>
</dbReference>
<dbReference type="Pfam" id="PF00005">
    <property type="entry name" value="ABC_tran"/>
    <property type="match status" value="1"/>
</dbReference>
<evidence type="ECO:0000313" key="13">
    <source>
        <dbReference type="EMBL" id="MBB2957456.1"/>
    </source>
</evidence>
<reference evidence="13 14" key="1">
    <citation type="submission" date="2020-08" db="EMBL/GenBank/DDBJ databases">
        <title>Sequencing the genomes of 1000 actinobacteria strains.</title>
        <authorList>
            <person name="Klenk H.-P."/>
        </authorList>
    </citation>
    <scope>NUCLEOTIDE SEQUENCE [LARGE SCALE GENOMIC DNA]</scope>
    <source>
        <strain evidence="13 14">DSM 20419</strain>
    </source>
</reference>
<dbReference type="EMBL" id="JACHWJ010000002">
    <property type="protein sequence ID" value="MBB2957456.1"/>
    <property type="molecule type" value="Genomic_DNA"/>
</dbReference>
<evidence type="ECO:0000256" key="1">
    <source>
        <dbReference type="ARBA" id="ARBA00004651"/>
    </source>
</evidence>
<dbReference type="InterPro" id="IPR036640">
    <property type="entry name" value="ABC1_TM_sf"/>
</dbReference>
<dbReference type="InterPro" id="IPR003439">
    <property type="entry name" value="ABC_transporter-like_ATP-bd"/>
</dbReference>
<dbReference type="Proteomes" id="UP000545286">
    <property type="component" value="Unassembled WGS sequence"/>
</dbReference>
<dbReference type="GO" id="GO:0005886">
    <property type="term" value="C:plasma membrane"/>
    <property type="evidence" value="ECO:0007669"/>
    <property type="project" value="UniProtKB-SubCell"/>
</dbReference>
<evidence type="ECO:0000256" key="2">
    <source>
        <dbReference type="ARBA" id="ARBA00022448"/>
    </source>
</evidence>
<dbReference type="AlphaFoldDB" id="A0A7W4UMZ5"/>
<evidence type="ECO:0000256" key="4">
    <source>
        <dbReference type="ARBA" id="ARBA00022692"/>
    </source>
</evidence>
<keyword evidence="4 10" id="KW-0812">Transmembrane</keyword>
<feature type="transmembrane region" description="Helical" evidence="10">
    <location>
        <begin position="20"/>
        <end position="42"/>
    </location>
</feature>
<feature type="transmembrane region" description="Helical" evidence="10">
    <location>
        <begin position="247"/>
        <end position="268"/>
    </location>
</feature>
<gene>
    <name evidence="13" type="ORF">FHX72_001593</name>
</gene>
<evidence type="ECO:0000259" key="12">
    <source>
        <dbReference type="PROSITE" id="PS50929"/>
    </source>
</evidence>
<feature type="transmembrane region" description="Helical" evidence="10">
    <location>
        <begin position="62"/>
        <end position="85"/>
    </location>
</feature>
<dbReference type="GO" id="GO:0015421">
    <property type="term" value="F:ABC-type oligopeptide transporter activity"/>
    <property type="evidence" value="ECO:0007669"/>
    <property type="project" value="TreeGrafter"/>
</dbReference>
<dbReference type="Gene3D" id="3.40.50.300">
    <property type="entry name" value="P-loop containing nucleotide triphosphate hydrolases"/>
    <property type="match status" value="1"/>
</dbReference>
<comment type="subcellular location">
    <subcellularLocation>
        <location evidence="1">Cell membrane</location>
        <topology evidence="1">Multi-pass membrane protein</topology>
    </subcellularLocation>
</comment>
<dbReference type="InterPro" id="IPR039421">
    <property type="entry name" value="Type_1_exporter"/>
</dbReference>
<evidence type="ECO:0000259" key="11">
    <source>
        <dbReference type="PROSITE" id="PS50893"/>
    </source>
</evidence>
<proteinExistence type="inferred from homology"/>
<dbReference type="PROSITE" id="PS50893">
    <property type="entry name" value="ABC_TRANSPORTER_2"/>
    <property type="match status" value="1"/>
</dbReference>
<feature type="transmembrane region" description="Helical" evidence="10">
    <location>
        <begin position="139"/>
        <end position="159"/>
    </location>
</feature>
<dbReference type="CDD" id="cd18551">
    <property type="entry name" value="ABC_6TM_LmrA_like"/>
    <property type="match status" value="1"/>
</dbReference>
<comment type="similarity">
    <text evidence="9">Belongs to the ABC transporter superfamily. Lipid exporter (TC 3.A.1.106) family.</text>
</comment>
<dbReference type="PROSITE" id="PS50929">
    <property type="entry name" value="ABC_TM1F"/>
    <property type="match status" value="1"/>
</dbReference>
<keyword evidence="2" id="KW-0813">Transport</keyword>
<evidence type="ECO:0000256" key="3">
    <source>
        <dbReference type="ARBA" id="ARBA00022475"/>
    </source>
</evidence>
<evidence type="ECO:0000256" key="8">
    <source>
        <dbReference type="ARBA" id="ARBA00023136"/>
    </source>
</evidence>
<dbReference type="PANTHER" id="PTHR43394">
    <property type="entry name" value="ATP-DEPENDENT PERMEASE MDL1, MITOCHONDRIAL"/>
    <property type="match status" value="1"/>
</dbReference>
<sequence length="588" mass="62445">MSLTREKRSAALAGLFRHVFVQKSTLVVIVVLSICGSGAALAQPWLVGQIIDRVGARESLGMLPWLIVALLIVGGLISGFLQYLIQRTAEVAIRSAREGLVDHILRLPIATLDRHRVGDLVSRVNADTSVIRSMLTQGFVESIAGVVTLIGALAAMWLIDPLLLVVSLGVALVAVFLVVMMTSRIEEASLGVQQAVGRLSSSLDRAIRAVRTVRAANMTGSESQRVKEDVEASWAAGLRVARITATLAPVSSAAMQATFLVVLGLGGYQVAAGALTVSDLVSFILFLFLMIMPLGQIFGTISAVGEAVGGMVRISEVMELPLEADAGVATVTAPATGGSNVLEFEDVAFSYHDAPERESEDPATLAAVSFEVPRGERVALVGPSGAGKSTLLQLIARFYDVDGGTIRFNGVDTAGISREAVRSRIAYVEQEAPVPAGTLRDAVTLGSEAHTDTDIRELLGELDLVGVLERSPLGLDADLGEGGVLLSGGERQRLAIARALLLKPDLLLLDESTSHLDGVNEERVQAAIARRAGRYAMLVVAHRLATVRSADRILVLDAGRIVDSGRHDELMQTSELYRDLARNQLLPL</sequence>
<accession>A0A7W4UMZ5</accession>
<evidence type="ECO:0000256" key="9">
    <source>
        <dbReference type="ARBA" id="ARBA00061644"/>
    </source>
</evidence>
<dbReference type="OrthoDB" id="9806127at2"/>
<protein>
    <submittedName>
        <fullName evidence="13">ATP-binding cassette subfamily B protein</fullName>
    </submittedName>
</protein>
<dbReference type="PANTHER" id="PTHR43394:SF1">
    <property type="entry name" value="ATP-BINDING CASSETTE SUB-FAMILY B MEMBER 10, MITOCHONDRIAL"/>
    <property type="match status" value="1"/>
</dbReference>
<name>A0A7W4UMZ5_9MICO</name>
<keyword evidence="5" id="KW-0547">Nucleotide-binding</keyword>
<organism evidence="13 14">
    <name type="scientific">Pseudoclavibacter helvolus</name>
    <dbReference type="NCBI Taxonomy" id="255205"/>
    <lineage>
        <taxon>Bacteria</taxon>
        <taxon>Bacillati</taxon>
        <taxon>Actinomycetota</taxon>
        <taxon>Actinomycetes</taxon>
        <taxon>Micrococcales</taxon>
        <taxon>Microbacteriaceae</taxon>
        <taxon>Pseudoclavibacter</taxon>
    </lineage>
</organism>
<dbReference type="Gene3D" id="1.20.1560.10">
    <property type="entry name" value="ABC transporter type 1, transmembrane domain"/>
    <property type="match status" value="1"/>
</dbReference>
<dbReference type="Pfam" id="PF00664">
    <property type="entry name" value="ABC_membrane"/>
    <property type="match status" value="1"/>
</dbReference>
<keyword evidence="8 10" id="KW-0472">Membrane</keyword>
<keyword evidence="6 13" id="KW-0067">ATP-binding</keyword>
<dbReference type="PROSITE" id="PS00211">
    <property type="entry name" value="ABC_TRANSPORTER_1"/>
    <property type="match status" value="1"/>
</dbReference>